<dbReference type="AlphaFoldDB" id="A0A4P6YU61"/>
<reference evidence="3" key="1">
    <citation type="submission" date="2019-03" db="EMBL/GenBank/DDBJ databases">
        <title>Weissella sp. 26KH-42 Genome sequencing.</title>
        <authorList>
            <person name="Heo J."/>
            <person name="Kim S.-J."/>
            <person name="Kim J.-S."/>
            <person name="Hong S.-B."/>
            <person name="Kwon S.-W."/>
        </authorList>
    </citation>
    <scope>NUCLEOTIDE SEQUENCE [LARGE SCALE GENOMIC DNA]</scope>
    <source>
        <strain evidence="3">26KH-42</strain>
    </source>
</reference>
<dbReference type="SUPFAM" id="SSF52266">
    <property type="entry name" value="SGNH hydrolase"/>
    <property type="match status" value="1"/>
</dbReference>
<dbReference type="InterPro" id="IPR013830">
    <property type="entry name" value="SGNH_hydro"/>
</dbReference>
<organism evidence="2 3">
    <name type="scientific">Periweissella cryptocerci</name>
    <dbReference type="NCBI Taxonomy" id="2506420"/>
    <lineage>
        <taxon>Bacteria</taxon>
        <taxon>Bacillati</taxon>
        <taxon>Bacillota</taxon>
        <taxon>Bacilli</taxon>
        <taxon>Lactobacillales</taxon>
        <taxon>Lactobacillaceae</taxon>
        <taxon>Periweissella</taxon>
    </lineage>
</organism>
<protein>
    <submittedName>
        <fullName evidence="2">Esterase</fullName>
    </submittedName>
</protein>
<dbReference type="Pfam" id="PF13472">
    <property type="entry name" value="Lipase_GDSL_2"/>
    <property type="match status" value="1"/>
</dbReference>
<evidence type="ECO:0000313" key="3">
    <source>
        <dbReference type="Proteomes" id="UP000292886"/>
    </source>
</evidence>
<accession>A0A4P6YU61</accession>
<proteinExistence type="predicted"/>
<gene>
    <name evidence="2" type="ORF">EQG49_07535</name>
</gene>
<dbReference type="RefSeq" id="WP_133363396.1">
    <property type="nucleotide sequence ID" value="NZ_CP037940.1"/>
</dbReference>
<dbReference type="EMBL" id="CP037940">
    <property type="protein sequence ID" value="QBO36319.1"/>
    <property type="molecule type" value="Genomic_DNA"/>
</dbReference>
<dbReference type="Proteomes" id="UP000292886">
    <property type="component" value="Chromosome"/>
</dbReference>
<evidence type="ECO:0000313" key="2">
    <source>
        <dbReference type="EMBL" id="QBO36319.1"/>
    </source>
</evidence>
<keyword evidence="3" id="KW-1185">Reference proteome</keyword>
<name>A0A4P6YU61_9LACO</name>
<dbReference type="InterPro" id="IPR036514">
    <property type="entry name" value="SGNH_hydro_sf"/>
</dbReference>
<dbReference type="PANTHER" id="PTHR14209">
    <property type="entry name" value="ISOAMYL ACETATE-HYDROLYZING ESTERASE 1"/>
    <property type="match status" value="1"/>
</dbReference>
<dbReference type="InterPro" id="IPR045136">
    <property type="entry name" value="Iah1-like"/>
</dbReference>
<dbReference type="PANTHER" id="PTHR14209:SF19">
    <property type="entry name" value="ISOAMYL ACETATE-HYDROLYZING ESTERASE 1 HOMOLOG"/>
    <property type="match status" value="1"/>
</dbReference>
<dbReference type="KEGG" id="wei:EQG49_07535"/>
<evidence type="ECO:0000259" key="1">
    <source>
        <dbReference type="Pfam" id="PF13472"/>
    </source>
</evidence>
<dbReference type="Gene3D" id="3.40.50.1110">
    <property type="entry name" value="SGNH hydrolase"/>
    <property type="match status" value="1"/>
</dbReference>
<sequence>MKIVLLGDSLTARYEGANEPMLSSKLKPLIANDDVILNYGVSGEDTNDVVKRLAPIAQATPDIIFVMLGSNDARFMRVPLTEYRDNLVKIITTFGDSQVVLVTAPPVDESKQFPKRKNVDLAEYATTVQMLAVEYKLSIIDFYHILSNKPNMVEYVHGQLDDGLHIGTMAYGLLAELYADEISKAKKE</sequence>
<feature type="domain" description="SGNH hydrolase-type esterase" evidence="1">
    <location>
        <begin position="5"/>
        <end position="166"/>
    </location>
</feature>
<dbReference type="OrthoDB" id="388542at2"/>